<evidence type="ECO:0000256" key="3">
    <source>
        <dbReference type="ARBA" id="ARBA00022538"/>
    </source>
</evidence>
<evidence type="ECO:0000256" key="9">
    <source>
        <dbReference type="ARBA" id="ARBA00023136"/>
    </source>
</evidence>
<proteinExistence type="predicted"/>
<keyword evidence="7 11" id="KW-1133">Transmembrane helix</keyword>
<feature type="transmembrane region" description="Helical" evidence="11">
    <location>
        <begin position="98"/>
        <end position="118"/>
    </location>
</feature>
<dbReference type="KEGG" id="des:DSOUD_0271"/>
<dbReference type="Proteomes" id="UP000057158">
    <property type="component" value="Chromosome"/>
</dbReference>
<evidence type="ECO:0000256" key="1">
    <source>
        <dbReference type="ARBA" id="ARBA00004141"/>
    </source>
</evidence>
<keyword evidence="3" id="KW-0633">Potassium transport</keyword>
<feature type="transmembrane region" description="Helical" evidence="11">
    <location>
        <begin position="67"/>
        <end position="86"/>
    </location>
</feature>
<dbReference type="PRINTS" id="PR00169">
    <property type="entry name" value="KCHANNEL"/>
</dbReference>
<evidence type="ECO:0000256" key="8">
    <source>
        <dbReference type="ARBA" id="ARBA00023065"/>
    </source>
</evidence>
<dbReference type="RefSeq" id="WP_082350999.1">
    <property type="nucleotide sequence ID" value="NZ_CP010802.1"/>
</dbReference>
<keyword evidence="9 11" id="KW-0472">Membrane</keyword>
<reference evidence="13 14" key="1">
    <citation type="submission" date="2015-07" db="EMBL/GenBank/DDBJ databases">
        <title>Isolation and Genomic Characterization of a Novel Halophilic Metal-Reducing Deltaproteobacterium from the Deep Subsurface.</title>
        <authorList>
            <person name="Badalamenti J.P."/>
            <person name="Summers Z.M."/>
            <person name="Gralnick J.A."/>
            <person name="Bond D.R."/>
        </authorList>
    </citation>
    <scope>NUCLEOTIDE SEQUENCE [LARGE SCALE GENOMIC DNA]</scope>
    <source>
        <strain evidence="13 14">WTL</strain>
    </source>
</reference>
<dbReference type="EMBL" id="CP010802">
    <property type="protein sequence ID" value="ALC15071.1"/>
    <property type="molecule type" value="Genomic_DNA"/>
</dbReference>
<evidence type="ECO:0000256" key="11">
    <source>
        <dbReference type="SAM" id="Phobius"/>
    </source>
</evidence>
<organism evidence="13 14">
    <name type="scientific">Desulfuromonas soudanensis</name>
    <dbReference type="NCBI Taxonomy" id="1603606"/>
    <lineage>
        <taxon>Bacteria</taxon>
        <taxon>Pseudomonadati</taxon>
        <taxon>Thermodesulfobacteriota</taxon>
        <taxon>Desulfuromonadia</taxon>
        <taxon>Desulfuromonadales</taxon>
        <taxon>Desulfuromonadaceae</taxon>
        <taxon>Desulfuromonas</taxon>
    </lineage>
</organism>
<protein>
    <submittedName>
        <fullName evidence="13">Voltage-gated potassium channel Kch</fullName>
    </submittedName>
</protein>
<keyword evidence="6" id="KW-0630">Potassium</keyword>
<evidence type="ECO:0000256" key="7">
    <source>
        <dbReference type="ARBA" id="ARBA00022989"/>
    </source>
</evidence>
<keyword evidence="14" id="KW-1185">Reference proteome</keyword>
<feature type="domain" description="Ion transport" evidence="12">
    <location>
        <begin position="36"/>
        <end position="246"/>
    </location>
</feature>
<evidence type="ECO:0000313" key="13">
    <source>
        <dbReference type="EMBL" id="ALC15071.1"/>
    </source>
</evidence>
<dbReference type="PANTHER" id="PTHR11537">
    <property type="entry name" value="VOLTAGE-GATED POTASSIUM CHANNEL"/>
    <property type="match status" value="1"/>
</dbReference>
<feature type="transmembrane region" description="Helical" evidence="11">
    <location>
        <begin position="163"/>
        <end position="184"/>
    </location>
</feature>
<keyword evidence="5" id="KW-0631">Potassium channel</keyword>
<dbReference type="GO" id="GO:0005249">
    <property type="term" value="F:voltage-gated potassium channel activity"/>
    <property type="evidence" value="ECO:0007669"/>
    <property type="project" value="InterPro"/>
</dbReference>
<keyword evidence="2" id="KW-0813">Transport</keyword>
<dbReference type="STRING" id="1603606.DSOUD_0271"/>
<dbReference type="PATRIC" id="fig|1603606.3.peg.300"/>
<accession>A0A0M4CYW2</accession>
<evidence type="ECO:0000313" key="14">
    <source>
        <dbReference type="Proteomes" id="UP000057158"/>
    </source>
</evidence>
<evidence type="ECO:0000256" key="10">
    <source>
        <dbReference type="ARBA" id="ARBA00023303"/>
    </source>
</evidence>
<feature type="transmembrane region" description="Helical" evidence="11">
    <location>
        <begin position="223"/>
        <end position="244"/>
    </location>
</feature>
<dbReference type="SUPFAM" id="SSF81324">
    <property type="entry name" value="Voltage-gated potassium channels"/>
    <property type="match status" value="1"/>
</dbReference>
<name>A0A0M4CYW2_9BACT</name>
<dbReference type="Pfam" id="PF00520">
    <property type="entry name" value="Ion_trans"/>
    <property type="match status" value="1"/>
</dbReference>
<dbReference type="InterPro" id="IPR005821">
    <property type="entry name" value="Ion_trans_dom"/>
</dbReference>
<keyword evidence="4 11" id="KW-0812">Transmembrane</keyword>
<evidence type="ECO:0000256" key="4">
    <source>
        <dbReference type="ARBA" id="ARBA00022692"/>
    </source>
</evidence>
<feature type="transmembrane region" description="Helical" evidence="11">
    <location>
        <begin position="37"/>
        <end position="55"/>
    </location>
</feature>
<dbReference type="AlphaFoldDB" id="A0A0M4CYW2"/>
<dbReference type="PANTHER" id="PTHR11537:SF254">
    <property type="entry name" value="POTASSIUM VOLTAGE-GATED CHANNEL PROTEIN SHAB"/>
    <property type="match status" value="1"/>
</dbReference>
<evidence type="ECO:0000256" key="5">
    <source>
        <dbReference type="ARBA" id="ARBA00022826"/>
    </source>
</evidence>
<dbReference type="GO" id="GO:0008076">
    <property type="term" value="C:voltage-gated potassium channel complex"/>
    <property type="evidence" value="ECO:0007669"/>
    <property type="project" value="InterPro"/>
</dbReference>
<dbReference type="Gene3D" id="1.10.287.70">
    <property type="match status" value="1"/>
</dbReference>
<keyword evidence="8" id="KW-0406">Ion transport</keyword>
<evidence type="ECO:0000259" key="12">
    <source>
        <dbReference type="Pfam" id="PF00520"/>
    </source>
</evidence>
<gene>
    <name evidence="13" type="ORF">DSOUD_0271</name>
</gene>
<dbReference type="InterPro" id="IPR028325">
    <property type="entry name" value="VG_K_chnl"/>
</dbReference>
<keyword evidence="10 13" id="KW-0407">Ion channel</keyword>
<sequence length="282" mass="30716">MIRIQGPGEEGPSLSARGWRATLHEVIFEADTPAGKAFDVLLILSILLSVAAVMLDSVATVRLAWGRWLYGVEWFFTLLFTVEYLLRLSCVGKPLRYARSFFGLVDLLAILPTFLSLLLPGTQYLLTIRVLRILRIFRILKLAQYLGEARVLMEALGASRRKITVFLLAILTLVVISGSLMYVVEGSGGGFTSIPMSIYWAIVTLTTVGYGDISPKTGLGQMLASLIMIMGYGIIAVPTGIVTVEMTQAFGRRKISTQACPMCSADGHDSDAVHCKFCGAAL</sequence>
<evidence type="ECO:0000256" key="2">
    <source>
        <dbReference type="ARBA" id="ARBA00022448"/>
    </source>
</evidence>
<comment type="subcellular location">
    <subcellularLocation>
        <location evidence="1">Membrane</location>
        <topology evidence="1">Multi-pass membrane protein</topology>
    </subcellularLocation>
</comment>
<dbReference type="OrthoDB" id="9799090at2"/>
<evidence type="ECO:0000256" key="6">
    <source>
        <dbReference type="ARBA" id="ARBA00022958"/>
    </source>
</evidence>
<dbReference type="GO" id="GO:0001508">
    <property type="term" value="P:action potential"/>
    <property type="evidence" value="ECO:0007669"/>
    <property type="project" value="TreeGrafter"/>
</dbReference>